<evidence type="ECO:0000256" key="1">
    <source>
        <dbReference type="SAM" id="Coils"/>
    </source>
</evidence>
<dbReference type="AlphaFoldDB" id="A0A8T4C6K1"/>
<feature type="transmembrane region" description="Helical" evidence="2">
    <location>
        <begin position="173"/>
        <end position="194"/>
    </location>
</feature>
<keyword evidence="2" id="KW-1133">Transmembrane helix</keyword>
<proteinExistence type="predicted"/>
<feature type="transmembrane region" description="Helical" evidence="2">
    <location>
        <begin position="206"/>
        <end position="225"/>
    </location>
</feature>
<keyword evidence="2" id="KW-0472">Membrane</keyword>
<name>A0A8T4C6K1_9ARCH</name>
<accession>A0A8T4C6K1</accession>
<keyword evidence="1" id="KW-0175">Coiled coil</keyword>
<feature type="coiled-coil region" evidence="1">
    <location>
        <begin position="102"/>
        <end position="129"/>
    </location>
</feature>
<evidence type="ECO:0008006" key="5">
    <source>
        <dbReference type="Google" id="ProtNLM"/>
    </source>
</evidence>
<dbReference type="Proteomes" id="UP000774699">
    <property type="component" value="Unassembled WGS sequence"/>
</dbReference>
<comment type="caution">
    <text evidence="3">The sequence shown here is derived from an EMBL/GenBank/DDBJ whole genome shotgun (WGS) entry which is preliminary data.</text>
</comment>
<evidence type="ECO:0000256" key="2">
    <source>
        <dbReference type="SAM" id="Phobius"/>
    </source>
</evidence>
<protein>
    <recommendedName>
        <fullName evidence="5">DUF2207 domain-containing protein</fullName>
    </recommendedName>
</protein>
<gene>
    <name evidence="3" type="ORF">FJY86_01665</name>
</gene>
<evidence type="ECO:0000313" key="3">
    <source>
        <dbReference type="EMBL" id="MBM3282031.1"/>
    </source>
</evidence>
<dbReference type="EMBL" id="VGJJ01000007">
    <property type="protein sequence ID" value="MBM3282031.1"/>
    <property type="molecule type" value="Genomic_DNA"/>
</dbReference>
<organism evidence="3 4">
    <name type="scientific">Candidatus Iainarchaeum sp</name>
    <dbReference type="NCBI Taxonomy" id="3101447"/>
    <lineage>
        <taxon>Archaea</taxon>
        <taxon>Candidatus Iainarchaeota</taxon>
        <taxon>Candidatus Iainarchaeia</taxon>
        <taxon>Candidatus Iainarchaeales</taxon>
        <taxon>Candidatus Iainarchaeaceae</taxon>
        <taxon>Candidatus Iainarchaeum</taxon>
    </lineage>
</organism>
<sequence length="226" mass="25252">MPAIPPSTNPSGSEPSIIEIIQSMVREGESEQKILQTLQQLGVEPQKAQRLLLLAQADTFALLRSEISKIVKQDLESEKQNMNAFVQQQAQSAVQSASKNLSENVKKDLESYENQLSMQRRNFETETKDTLTKFTDLAERIRVRVNELGKDVQQVKVDQDEIKLRGVGNQNRMISIALLAFGVLFVLADLFLFIVNFGSVLTIDSVIIFIVMALIGVVLMFVATLV</sequence>
<keyword evidence="2" id="KW-0812">Transmembrane</keyword>
<reference evidence="3" key="1">
    <citation type="submission" date="2019-03" db="EMBL/GenBank/DDBJ databases">
        <title>Lake Tanganyika Metagenome-Assembled Genomes (MAGs).</title>
        <authorList>
            <person name="Tran P."/>
        </authorList>
    </citation>
    <scope>NUCLEOTIDE SEQUENCE</scope>
    <source>
        <strain evidence="3">M_DeepCast_50m_m2_156</strain>
    </source>
</reference>
<evidence type="ECO:0000313" key="4">
    <source>
        <dbReference type="Proteomes" id="UP000774699"/>
    </source>
</evidence>